<dbReference type="PANTHER" id="PTHR38785:SF1">
    <property type="entry name" value="HOMOLOG OF VIRK"/>
    <property type="match status" value="1"/>
</dbReference>
<gene>
    <name evidence="1" type="ordered locus">THI_3208</name>
</gene>
<dbReference type="PANTHER" id="PTHR38785">
    <property type="entry name" value="HOMOLOG OF VIRK"/>
    <property type="match status" value="1"/>
</dbReference>
<dbReference type="KEGG" id="thi:THI_3208"/>
<evidence type="ECO:0008006" key="3">
    <source>
        <dbReference type="Google" id="ProtNLM"/>
    </source>
</evidence>
<dbReference type="AlphaFoldDB" id="D6CMM7"/>
<protein>
    <recommendedName>
        <fullName evidence="3">DUF535 domain-containing protein</fullName>
    </recommendedName>
</protein>
<dbReference type="HOGENOM" id="CLU_065818_2_0_4"/>
<dbReference type="eggNOG" id="COG2990">
    <property type="taxonomic scope" value="Bacteria"/>
</dbReference>
<sequence length="306" mass="35167">MRGLLDLAHHIHRGPRVSMQLRRTKWRVRALLYGRDLAEVHRFMQSTGVLRDIVQAYPRLYEKVYRPYLVCGLSPRQRARLICGHYQLACDYLSDAQLRAIHQHQGLNLCTVAAGAQPYTTRLRYVDQFEKEGEWTLELLCPLGKRVYCASFSLIGQNSHDLGVVIGCLQGPSLQTEEGREQIKHLTKTLHGLRPKALMIILVQLLGSKLGVKRLYGVRNAGHAYHCILNKRARVQMDYDAFWTELGGDLVQGRLAELPLHPHRRAPDEIKSHKRSQYARRYALIDDLQVQIREQMGALSNSVDYR</sequence>
<dbReference type="EMBL" id="FP475956">
    <property type="protein sequence ID" value="CAZ89805.1"/>
    <property type="molecule type" value="Genomic_DNA"/>
</dbReference>
<evidence type="ECO:0000313" key="1">
    <source>
        <dbReference type="EMBL" id="CAZ89805.1"/>
    </source>
</evidence>
<reference key="1">
    <citation type="submission" date="2009-07" db="EMBL/GenBank/DDBJ databases">
        <authorList>
            <person name="Genoscope - CEA"/>
        </authorList>
    </citation>
    <scope>NUCLEOTIDE SEQUENCE</scope>
    <source>
        <strain>3As</strain>
    </source>
</reference>
<name>D6CMM7_THIA3</name>
<organism evidence="1 2">
    <name type="scientific">Thiomonas arsenitoxydans (strain DSM 22701 / CIP 110005 / 3As)</name>
    <dbReference type="NCBI Taxonomy" id="426114"/>
    <lineage>
        <taxon>Bacteria</taxon>
        <taxon>Pseudomonadati</taxon>
        <taxon>Pseudomonadota</taxon>
        <taxon>Betaproteobacteria</taxon>
        <taxon>Burkholderiales</taxon>
        <taxon>Thiomonas</taxon>
    </lineage>
</organism>
<dbReference type="InterPro" id="IPR007488">
    <property type="entry name" value="DUF535"/>
</dbReference>
<evidence type="ECO:0000313" key="2">
    <source>
        <dbReference type="Proteomes" id="UP000002372"/>
    </source>
</evidence>
<dbReference type="GO" id="GO:0006974">
    <property type="term" value="P:DNA damage response"/>
    <property type="evidence" value="ECO:0007669"/>
    <property type="project" value="TreeGrafter"/>
</dbReference>
<reference evidence="2" key="2">
    <citation type="journal article" date="2010" name="PLoS Genet.">
        <title>Structure, function, and evolution of the Thiomonas spp. genome.</title>
        <authorList>
            <person name="Arsene-Ploetze F."/>
            <person name="Koechler S."/>
            <person name="Marchal M."/>
            <person name="Coppee J.Y."/>
            <person name="Chandler M."/>
            <person name="Bonnefoy V."/>
            <person name="Brochier-Armanet C."/>
            <person name="Barakat M."/>
            <person name="Barbe V."/>
            <person name="Battaglia-Brunet F."/>
            <person name="Bruneel O."/>
            <person name="Bryan C.G."/>
            <person name="Cleiss-Arnold J."/>
            <person name="Cruveiller S."/>
            <person name="Erhardt M."/>
            <person name="Heinrich-Salmeron A."/>
            <person name="Hommais F."/>
            <person name="Joulian C."/>
            <person name="Krin E."/>
            <person name="Lieutaud A."/>
            <person name="Lievremont D."/>
            <person name="Michel C."/>
            <person name="Muller D."/>
            <person name="Ortet P."/>
            <person name="Proux C."/>
            <person name="Siguier P."/>
            <person name="Roche D."/>
            <person name="Rouy Z."/>
            <person name="Salvignol G."/>
            <person name="Slyemi D."/>
            <person name="Talla E."/>
            <person name="Weiss S."/>
            <person name="Weissenbach J."/>
            <person name="Medigue C."/>
            <person name="Bertin P.N."/>
        </authorList>
    </citation>
    <scope>NUCLEOTIDE SEQUENCE [LARGE SCALE GENOMIC DNA]</scope>
    <source>
        <strain evidence="2">DSM 22701 / CIP 110005 / 3As</strain>
    </source>
</reference>
<proteinExistence type="predicted"/>
<accession>D6CMM7</accession>
<dbReference type="Proteomes" id="UP000002372">
    <property type="component" value="Chromosome"/>
</dbReference>
<dbReference type="Pfam" id="PF04393">
    <property type="entry name" value="DUF535"/>
    <property type="match status" value="1"/>
</dbReference>